<organism evidence="11 12">
    <name type="scientific">Thalassotalea psychrophila</name>
    <dbReference type="NCBI Taxonomy" id="3065647"/>
    <lineage>
        <taxon>Bacteria</taxon>
        <taxon>Pseudomonadati</taxon>
        <taxon>Pseudomonadota</taxon>
        <taxon>Gammaproteobacteria</taxon>
        <taxon>Alteromonadales</taxon>
        <taxon>Colwelliaceae</taxon>
        <taxon>Thalassotalea</taxon>
    </lineage>
</organism>
<dbReference type="Pfam" id="PF12833">
    <property type="entry name" value="HTH_18"/>
    <property type="match status" value="1"/>
</dbReference>
<dbReference type="Proteomes" id="UP001258994">
    <property type="component" value="Chromosome"/>
</dbReference>
<protein>
    <recommendedName>
        <fullName evidence="3">DNA-3-methyladenine glycosylase II</fullName>
        <ecNumber evidence="3">3.2.2.21</ecNumber>
    </recommendedName>
</protein>
<reference evidence="12" key="1">
    <citation type="submission" date="2023-09" db="EMBL/GenBank/DDBJ databases">
        <authorList>
            <person name="Zhang C."/>
        </authorList>
    </citation>
    <scope>NUCLEOTIDE SEQUENCE [LARGE SCALE GENOMIC DNA]</scope>
    <source>
        <strain evidence="12">SQ149</strain>
    </source>
</reference>
<dbReference type="RefSeq" id="WP_348390240.1">
    <property type="nucleotide sequence ID" value="NZ_CP134145.1"/>
</dbReference>
<dbReference type="InterPro" id="IPR003265">
    <property type="entry name" value="HhH-GPD_domain"/>
</dbReference>
<evidence type="ECO:0000256" key="5">
    <source>
        <dbReference type="ARBA" id="ARBA00022763"/>
    </source>
</evidence>
<evidence type="ECO:0000256" key="8">
    <source>
        <dbReference type="ARBA" id="ARBA00023163"/>
    </source>
</evidence>
<evidence type="ECO:0000256" key="4">
    <source>
        <dbReference type="ARBA" id="ARBA00022603"/>
    </source>
</evidence>
<dbReference type="Pfam" id="PF02805">
    <property type="entry name" value="Ada_Zn_binding"/>
    <property type="match status" value="1"/>
</dbReference>
<dbReference type="InterPro" id="IPR051912">
    <property type="entry name" value="Alkylbase_DNA_Glycosylase/TA"/>
</dbReference>
<accession>A0ABY9TTN5</accession>
<keyword evidence="8" id="KW-0804">Transcription</keyword>
<comment type="catalytic activity">
    <reaction evidence="1">
        <text>Hydrolysis of alkylated DNA, releasing 3-methyladenine, 3-methylguanine, 7-methylguanine and 7-methyladenine.</text>
        <dbReference type="EC" id="3.2.2.21"/>
    </reaction>
</comment>
<keyword evidence="5" id="KW-0227">DNA damage</keyword>
<dbReference type="EC" id="3.2.2.21" evidence="3"/>
<dbReference type="PANTHER" id="PTHR43003:SF13">
    <property type="entry name" value="DNA-3-METHYLADENINE GLYCOSYLASE 2"/>
    <property type="match status" value="1"/>
</dbReference>
<dbReference type="InterPro" id="IPR010316">
    <property type="entry name" value="AlkA_N"/>
</dbReference>
<dbReference type="SUPFAM" id="SSF57884">
    <property type="entry name" value="Ada DNA repair protein, N-terminal domain (N-Ada 10)"/>
    <property type="match status" value="1"/>
</dbReference>
<dbReference type="Gene3D" id="1.10.1670.10">
    <property type="entry name" value="Helix-hairpin-Helix base-excision DNA repair enzymes (C-terminal)"/>
    <property type="match status" value="1"/>
</dbReference>
<evidence type="ECO:0000256" key="9">
    <source>
        <dbReference type="ARBA" id="ARBA00023204"/>
    </source>
</evidence>
<name>A0ABY9TTN5_9GAMM</name>
<dbReference type="PANTHER" id="PTHR43003">
    <property type="entry name" value="DNA-3-METHYLADENINE GLYCOSYLASE"/>
    <property type="match status" value="1"/>
</dbReference>
<dbReference type="Gene3D" id="1.10.340.30">
    <property type="entry name" value="Hypothetical protein, domain 2"/>
    <property type="match status" value="1"/>
</dbReference>
<dbReference type="InterPro" id="IPR004026">
    <property type="entry name" value="Ada_DNA_repair_Zn-bd"/>
</dbReference>
<dbReference type="SUPFAM" id="SSF46689">
    <property type="entry name" value="Homeodomain-like"/>
    <property type="match status" value="1"/>
</dbReference>
<evidence type="ECO:0000313" key="11">
    <source>
        <dbReference type="EMBL" id="WNC71105.1"/>
    </source>
</evidence>
<proteinExistence type="predicted"/>
<dbReference type="InterPro" id="IPR037046">
    <property type="entry name" value="AlkA_N_sf"/>
</dbReference>
<gene>
    <name evidence="11" type="ORF">RGQ13_13350</name>
</gene>
<feature type="domain" description="HTH araC/xylS-type" evidence="10">
    <location>
        <begin position="80"/>
        <end position="179"/>
    </location>
</feature>
<keyword evidence="6" id="KW-0805">Transcription regulation</keyword>
<dbReference type="SUPFAM" id="SSF55945">
    <property type="entry name" value="TATA-box binding protein-like"/>
    <property type="match status" value="1"/>
</dbReference>
<evidence type="ECO:0000256" key="2">
    <source>
        <dbReference type="ARBA" id="ARBA00001947"/>
    </source>
</evidence>
<dbReference type="InterPro" id="IPR009057">
    <property type="entry name" value="Homeodomain-like_sf"/>
</dbReference>
<dbReference type="InterPro" id="IPR011257">
    <property type="entry name" value="DNA_glycosylase"/>
</dbReference>
<keyword evidence="12" id="KW-1185">Reference proteome</keyword>
<keyword evidence="9" id="KW-0234">DNA repair</keyword>
<dbReference type="InterPro" id="IPR035451">
    <property type="entry name" value="Ada-like_dom_sf"/>
</dbReference>
<dbReference type="CDD" id="cd00056">
    <property type="entry name" value="ENDO3c"/>
    <property type="match status" value="1"/>
</dbReference>
<keyword evidence="7" id="KW-0010">Activator</keyword>
<sequence>MKLDPQVCMQARLSRDSRFDGKFYTAVITTGIYCRPTCPAGPAHEKNVSYYQSAAQAEFNGYQPCKRCKPELSPNQPLPKTIDQALTLITIEPQIHVADLAIRIGLSERQLQRLFNDNLGVSPNTFINQKRQINARNLLISSTIPFADVALISGFGSVRSFNDHIKQQYKLTPSELRESSKQEKVNHLKLQLAYSGDLNWPLMLSFFKARQIPGVEAVTDKYRRTINIDNCTGWIAVSKPDNGNYLSVDIWVNDFSKLAEIISRVRKMFDLDCNLNLIRTNLAKHQILKPIIDDYPGLRLPGCWDIFEFSIRAILGQQISVKAATTLAGRIAEKFSTPITNLNTESHYPQGLSILFPSAETLATVSFDDIGITNTRQQTLHTWIEFFIANKSLFNNPKDTESFEKTLCELKGIGPWTANYMAMRGLSLPDAFPAADLGLIKALSNKPQLRHELKLADDKQLTGKQILTIAESWRPWRAYAAIYLWQSLSTNQE</sequence>
<dbReference type="Pfam" id="PF06029">
    <property type="entry name" value="AlkA_N"/>
    <property type="match status" value="1"/>
</dbReference>
<dbReference type="Gene3D" id="1.10.10.60">
    <property type="entry name" value="Homeodomain-like"/>
    <property type="match status" value="1"/>
</dbReference>
<dbReference type="EMBL" id="CP134145">
    <property type="protein sequence ID" value="WNC71105.1"/>
    <property type="molecule type" value="Genomic_DNA"/>
</dbReference>
<dbReference type="SMART" id="SM00342">
    <property type="entry name" value="HTH_ARAC"/>
    <property type="match status" value="1"/>
</dbReference>
<dbReference type="InterPro" id="IPR023170">
    <property type="entry name" value="HhH_base_excis_C"/>
</dbReference>
<dbReference type="SMART" id="SM00478">
    <property type="entry name" value="ENDO3c"/>
    <property type="match status" value="1"/>
</dbReference>
<evidence type="ECO:0000313" key="12">
    <source>
        <dbReference type="Proteomes" id="UP001258994"/>
    </source>
</evidence>
<evidence type="ECO:0000256" key="1">
    <source>
        <dbReference type="ARBA" id="ARBA00000086"/>
    </source>
</evidence>
<evidence type="ECO:0000259" key="10">
    <source>
        <dbReference type="PROSITE" id="PS01124"/>
    </source>
</evidence>
<keyword evidence="4" id="KW-0808">Transferase</keyword>
<dbReference type="PROSITE" id="PS01124">
    <property type="entry name" value="HTH_ARAC_FAMILY_2"/>
    <property type="match status" value="1"/>
</dbReference>
<comment type="cofactor">
    <cofactor evidence="2">
        <name>Zn(2+)</name>
        <dbReference type="ChEBI" id="CHEBI:29105"/>
    </cofactor>
</comment>
<dbReference type="InterPro" id="IPR018060">
    <property type="entry name" value="HTH_AraC"/>
</dbReference>
<keyword evidence="4" id="KW-0489">Methyltransferase</keyword>
<dbReference type="SMART" id="SM01009">
    <property type="entry name" value="AlkA_N"/>
    <property type="match status" value="1"/>
</dbReference>
<dbReference type="Gene3D" id="3.40.10.10">
    <property type="entry name" value="DNA Methylphosphotriester Repair Domain"/>
    <property type="match status" value="1"/>
</dbReference>
<evidence type="ECO:0000256" key="7">
    <source>
        <dbReference type="ARBA" id="ARBA00023159"/>
    </source>
</evidence>
<evidence type="ECO:0000256" key="6">
    <source>
        <dbReference type="ARBA" id="ARBA00023015"/>
    </source>
</evidence>
<dbReference type="SUPFAM" id="SSF48150">
    <property type="entry name" value="DNA-glycosylase"/>
    <property type="match status" value="1"/>
</dbReference>
<evidence type="ECO:0000256" key="3">
    <source>
        <dbReference type="ARBA" id="ARBA00012000"/>
    </source>
</evidence>
<dbReference type="Gene3D" id="3.30.310.20">
    <property type="entry name" value="DNA-3-methyladenine glycosylase AlkA, N-terminal domain"/>
    <property type="match status" value="1"/>
</dbReference>